<dbReference type="InterPro" id="IPR021565">
    <property type="entry name" value="Rbsn_Rab-bd"/>
</dbReference>
<dbReference type="AlphaFoldDB" id="A0A7M5X3D6"/>
<dbReference type="InterPro" id="IPR017455">
    <property type="entry name" value="Znf_FYVE-rel"/>
</dbReference>
<keyword evidence="1" id="KW-0479">Metal-binding</keyword>
<dbReference type="Pfam" id="PF01363">
    <property type="entry name" value="FYVE"/>
    <property type="match status" value="1"/>
</dbReference>
<name>A0A7M5X3D6_9CNID</name>
<feature type="compositionally biased region" description="Polar residues" evidence="5">
    <location>
        <begin position="425"/>
        <end position="436"/>
    </location>
</feature>
<evidence type="ECO:0000259" key="6">
    <source>
        <dbReference type="PROSITE" id="PS50178"/>
    </source>
</evidence>
<dbReference type="GeneID" id="136819121"/>
<dbReference type="PANTHER" id="PTHR13510:SF44">
    <property type="entry name" value="RABENOSYN-5"/>
    <property type="match status" value="1"/>
</dbReference>
<dbReference type="Gene3D" id="4.10.860.20">
    <property type="entry name" value="Rabenosyn, Rab binding domain"/>
    <property type="match status" value="1"/>
</dbReference>
<dbReference type="RefSeq" id="XP_066931392.1">
    <property type="nucleotide sequence ID" value="XM_067075291.1"/>
</dbReference>
<sequence>MTEEIKEGFLCPICLKDLQSPTNLSKHFEEFHQEDGAVLQQLRSVFGKQPAGKSGPNQPAKNDVVVSNGTPATGGIDVELWETQITGTILPHTNTFRDRRKETIERRVVETNQLIIRLGKLITSGIYNSDSKLSSVMKARKNVEKTCVPWQEDKEVKFCPSCEKKFTLTFRRTHCRLCGQVYCINCIDFLEPSLANSVIALTHGKGASSQMMLKETKDPEDGLKTCIRCLNLLERQNKVFQDKTANELLVKSYERMKSAMQNADLIQPKFLKMADSVNAGETEYSLQLAMETRHKLLKQYETIESLSKHIQQLGIGTNKEPGPRARKLQASIRAFASSYLADNMFTLPGLPSQDKYDAMLKEKEKQRERMKQEKMLQAAKSKVSSLNRGKNNNFDSLDSGQPTGNQSRDPSAERSIPNVPDNAHVDSTSGRTSVTGLNIRDRLSGKHKERQKFIGDSTDPDGEYHQGGPSTSGPRIRDRFNRAMNEFVDDVKHTTHSAIQAISISKPTETSWGPAQVQVDDDSDPILQQIQIIESYIKQARDDGRWEEVKMFEQNLQELHMVRQADR</sequence>
<dbReference type="PROSITE" id="PS50178">
    <property type="entry name" value="ZF_FYVE"/>
    <property type="match status" value="1"/>
</dbReference>
<evidence type="ECO:0000313" key="7">
    <source>
        <dbReference type="EnsemblMetazoa" id="CLYHEMP016828.1"/>
    </source>
</evidence>
<dbReference type="SUPFAM" id="SSF140125">
    <property type="entry name" value="Rabenosyn-5 Rab-binding domain-like"/>
    <property type="match status" value="1"/>
</dbReference>
<dbReference type="Gene3D" id="3.30.40.10">
    <property type="entry name" value="Zinc/RING finger domain, C3HC4 (zinc finger)"/>
    <property type="match status" value="1"/>
</dbReference>
<dbReference type="InterPro" id="IPR052727">
    <property type="entry name" value="Rab4/Rab5_effector"/>
</dbReference>
<evidence type="ECO:0000256" key="3">
    <source>
        <dbReference type="ARBA" id="ARBA00022833"/>
    </source>
</evidence>
<dbReference type="InterPro" id="IPR013083">
    <property type="entry name" value="Znf_RING/FYVE/PHD"/>
</dbReference>
<dbReference type="SMART" id="SM00064">
    <property type="entry name" value="FYVE"/>
    <property type="match status" value="1"/>
</dbReference>
<dbReference type="PANTHER" id="PTHR13510">
    <property type="entry name" value="FYVE-FINGER-CONTAINING RAB5 EFFECTOR PROTEIN RABENOSYN-5-RELATED"/>
    <property type="match status" value="1"/>
</dbReference>
<dbReference type="SUPFAM" id="SSF57903">
    <property type="entry name" value="FYVE/PHD zinc finger"/>
    <property type="match status" value="1"/>
</dbReference>
<reference evidence="7" key="1">
    <citation type="submission" date="2021-01" db="UniProtKB">
        <authorList>
            <consortium name="EnsemblMetazoa"/>
        </authorList>
    </citation>
    <scope>IDENTIFICATION</scope>
</reference>
<dbReference type="Proteomes" id="UP000594262">
    <property type="component" value="Unplaced"/>
</dbReference>
<keyword evidence="8" id="KW-1185">Reference proteome</keyword>
<feature type="region of interest" description="Disordered" evidence="5">
    <location>
        <begin position="47"/>
        <end position="68"/>
    </location>
</feature>
<dbReference type="PROSITE" id="PS00028">
    <property type="entry name" value="ZINC_FINGER_C2H2_1"/>
    <property type="match status" value="1"/>
</dbReference>
<organism evidence="7 8">
    <name type="scientific">Clytia hemisphaerica</name>
    <dbReference type="NCBI Taxonomy" id="252671"/>
    <lineage>
        <taxon>Eukaryota</taxon>
        <taxon>Metazoa</taxon>
        <taxon>Cnidaria</taxon>
        <taxon>Hydrozoa</taxon>
        <taxon>Hydroidolina</taxon>
        <taxon>Leptothecata</taxon>
        <taxon>Obeliida</taxon>
        <taxon>Clytiidae</taxon>
        <taxon>Clytia</taxon>
    </lineage>
</organism>
<dbReference type="EnsemblMetazoa" id="CLYHEMT016828.1">
    <property type="protein sequence ID" value="CLYHEMP016828.1"/>
    <property type="gene ID" value="CLYHEMG016828"/>
</dbReference>
<evidence type="ECO:0000256" key="5">
    <source>
        <dbReference type="SAM" id="MobiDB-lite"/>
    </source>
</evidence>
<dbReference type="Pfam" id="PF11464">
    <property type="entry name" value="Rbsn"/>
    <property type="match status" value="1"/>
</dbReference>
<protein>
    <recommendedName>
        <fullName evidence="6">FYVE-type domain-containing protein</fullName>
    </recommendedName>
</protein>
<feature type="region of interest" description="Disordered" evidence="5">
    <location>
        <begin position="360"/>
        <end position="477"/>
    </location>
</feature>
<dbReference type="InterPro" id="IPR036531">
    <property type="entry name" value="Rbsn_Rab-bd_sf"/>
</dbReference>
<feature type="compositionally biased region" description="Polar residues" evidence="5">
    <location>
        <begin position="382"/>
        <end position="409"/>
    </location>
</feature>
<feature type="compositionally biased region" description="Basic and acidic residues" evidence="5">
    <location>
        <begin position="360"/>
        <end position="374"/>
    </location>
</feature>
<evidence type="ECO:0000256" key="4">
    <source>
        <dbReference type="PROSITE-ProRule" id="PRU00091"/>
    </source>
</evidence>
<dbReference type="OrthoDB" id="166134at2759"/>
<dbReference type="InterPro" id="IPR011011">
    <property type="entry name" value="Znf_FYVE_PHD"/>
</dbReference>
<accession>A0A7M5X3D6</accession>
<evidence type="ECO:0000313" key="8">
    <source>
        <dbReference type="Proteomes" id="UP000594262"/>
    </source>
</evidence>
<dbReference type="GO" id="GO:0008270">
    <property type="term" value="F:zinc ion binding"/>
    <property type="evidence" value="ECO:0007669"/>
    <property type="project" value="UniProtKB-KW"/>
</dbReference>
<keyword evidence="2 4" id="KW-0863">Zinc-finger</keyword>
<keyword evidence="3" id="KW-0862">Zinc</keyword>
<evidence type="ECO:0000256" key="1">
    <source>
        <dbReference type="ARBA" id="ARBA00022723"/>
    </source>
</evidence>
<proteinExistence type="predicted"/>
<feature type="domain" description="FYVE-type" evidence="6">
    <location>
        <begin position="153"/>
        <end position="234"/>
    </location>
</feature>
<dbReference type="InterPro" id="IPR000306">
    <property type="entry name" value="Znf_FYVE"/>
</dbReference>
<evidence type="ECO:0000256" key="2">
    <source>
        <dbReference type="ARBA" id="ARBA00022771"/>
    </source>
</evidence>
<feature type="compositionally biased region" description="Polar residues" evidence="5">
    <location>
        <begin position="55"/>
        <end position="68"/>
    </location>
</feature>
<dbReference type="InterPro" id="IPR013087">
    <property type="entry name" value="Znf_C2H2_type"/>
</dbReference>